<evidence type="ECO:0000313" key="5">
    <source>
        <dbReference type="Proteomes" id="UP001595444"/>
    </source>
</evidence>
<keyword evidence="5" id="KW-1185">Reference proteome</keyword>
<organism evidence="4 5">
    <name type="scientific">Kordiimonas pumila</name>
    <dbReference type="NCBI Taxonomy" id="2161677"/>
    <lineage>
        <taxon>Bacteria</taxon>
        <taxon>Pseudomonadati</taxon>
        <taxon>Pseudomonadota</taxon>
        <taxon>Alphaproteobacteria</taxon>
        <taxon>Kordiimonadales</taxon>
        <taxon>Kordiimonadaceae</taxon>
        <taxon>Kordiimonas</taxon>
    </lineage>
</organism>
<dbReference type="NCBIfam" id="NF003967">
    <property type="entry name" value="PRK05461.1"/>
    <property type="match status" value="1"/>
</dbReference>
<dbReference type="EMBL" id="JBHRSL010000028">
    <property type="protein sequence ID" value="MFC3053695.1"/>
    <property type="molecule type" value="Genomic_DNA"/>
</dbReference>
<reference evidence="5" key="1">
    <citation type="journal article" date="2019" name="Int. J. Syst. Evol. Microbiol.">
        <title>The Global Catalogue of Microorganisms (GCM) 10K type strain sequencing project: providing services to taxonomists for standard genome sequencing and annotation.</title>
        <authorList>
            <consortium name="The Broad Institute Genomics Platform"/>
            <consortium name="The Broad Institute Genome Sequencing Center for Infectious Disease"/>
            <person name="Wu L."/>
            <person name="Ma J."/>
        </authorList>
    </citation>
    <scope>NUCLEOTIDE SEQUENCE [LARGE SCALE GENOMIC DNA]</scope>
    <source>
        <strain evidence="5">KCTC 62164</strain>
    </source>
</reference>
<evidence type="ECO:0000256" key="1">
    <source>
        <dbReference type="ARBA" id="ARBA00017693"/>
    </source>
</evidence>
<comment type="caution">
    <text evidence="4">The sequence shown here is derived from an EMBL/GenBank/DDBJ whole genome shotgun (WGS) entry which is preliminary data.</text>
</comment>
<evidence type="ECO:0000256" key="2">
    <source>
        <dbReference type="HAMAP-Rule" id="MF_00791"/>
    </source>
</evidence>
<accession>A0ABV7D9X1</accession>
<dbReference type="InterPro" id="IPR050718">
    <property type="entry name" value="ApaG-like"/>
</dbReference>
<sequence length="143" mass="16096">MINHEETLMDGVLTFSDVTDGIRVSVQSYFLEGQSTPENGQFIWAYRIQIDNESTQTVRLLRRHWIITEGDGRVKEVTGDGVIGEQPHIEPGGRYIYTSGSPLGQPSGFMKGSYIMEDMNGQEFSVKIPTFSLDSPYSSRRIN</sequence>
<dbReference type="RefSeq" id="WP_194214483.1">
    <property type="nucleotide sequence ID" value="NZ_CP061205.1"/>
</dbReference>
<dbReference type="Gene3D" id="2.60.40.1470">
    <property type="entry name" value="ApaG domain"/>
    <property type="match status" value="1"/>
</dbReference>
<dbReference type="InterPro" id="IPR007474">
    <property type="entry name" value="ApaG_domain"/>
</dbReference>
<dbReference type="Pfam" id="PF04379">
    <property type="entry name" value="DUF525"/>
    <property type="match status" value="1"/>
</dbReference>
<gene>
    <name evidence="2 4" type="primary">apaG</name>
    <name evidence="4" type="ORF">ACFOKA_17480</name>
</gene>
<dbReference type="HAMAP" id="MF_00791">
    <property type="entry name" value="ApaG"/>
    <property type="match status" value="1"/>
</dbReference>
<dbReference type="PANTHER" id="PTHR47191">
    <property type="entry name" value="OS05G0170800 PROTEIN"/>
    <property type="match status" value="1"/>
</dbReference>
<proteinExistence type="inferred from homology"/>
<dbReference type="PANTHER" id="PTHR47191:SF2">
    <property type="entry name" value="OS05G0170800 PROTEIN"/>
    <property type="match status" value="1"/>
</dbReference>
<evidence type="ECO:0000313" key="4">
    <source>
        <dbReference type="EMBL" id="MFC3053695.1"/>
    </source>
</evidence>
<evidence type="ECO:0000259" key="3">
    <source>
        <dbReference type="PROSITE" id="PS51087"/>
    </source>
</evidence>
<dbReference type="SUPFAM" id="SSF110069">
    <property type="entry name" value="ApaG-like"/>
    <property type="match status" value="1"/>
</dbReference>
<dbReference type="InterPro" id="IPR036767">
    <property type="entry name" value="ApaG_sf"/>
</dbReference>
<protein>
    <recommendedName>
        <fullName evidence="1 2">Protein ApaG</fullName>
    </recommendedName>
</protein>
<dbReference type="InterPro" id="IPR023065">
    <property type="entry name" value="Uncharacterised_ApaG"/>
</dbReference>
<feature type="domain" description="ApaG" evidence="3">
    <location>
        <begin position="16"/>
        <end position="140"/>
    </location>
</feature>
<dbReference type="PROSITE" id="PS51087">
    <property type="entry name" value="APAG"/>
    <property type="match status" value="1"/>
</dbReference>
<dbReference type="Proteomes" id="UP001595444">
    <property type="component" value="Unassembled WGS sequence"/>
</dbReference>
<name>A0ABV7D9X1_9PROT</name>